<dbReference type="Pfam" id="PF07690">
    <property type="entry name" value="MFS_1"/>
    <property type="match status" value="1"/>
</dbReference>
<dbReference type="Gene3D" id="1.20.1250.20">
    <property type="entry name" value="MFS general substrate transporter like domains"/>
    <property type="match status" value="1"/>
</dbReference>
<evidence type="ECO:0000256" key="9">
    <source>
        <dbReference type="SAM" id="Phobius"/>
    </source>
</evidence>
<reference evidence="11" key="1">
    <citation type="submission" date="2014-12" db="EMBL/GenBank/DDBJ databases">
        <title>Genome Sequence of Valsa Canker Pathogens Uncovers a Specific Adaption of Colonization on Woody Bark.</title>
        <authorList>
            <person name="Yin Z."/>
            <person name="Liu H."/>
            <person name="Gao X."/>
            <person name="Li Z."/>
            <person name="Song N."/>
            <person name="Ke X."/>
            <person name="Dai Q."/>
            <person name="Wu Y."/>
            <person name="Sun Y."/>
            <person name="Xu J.-R."/>
            <person name="Kang Z.K."/>
            <person name="Wang L."/>
            <person name="Huang L."/>
        </authorList>
    </citation>
    <scope>NUCLEOTIDE SEQUENCE [LARGE SCALE GENOMIC DNA]</scope>
    <source>
        <strain evidence="11">03-8</strain>
    </source>
</reference>
<dbReference type="PROSITE" id="PS50850">
    <property type="entry name" value="MFS"/>
    <property type="match status" value="1"/>
</dbReference>
<feature type="transmembrane region" description="Helical" evidence="9">
    <location>
        <begin position="236"/>
        <end position="258"/>
    </location>
</feature>
<feature type="transmembrane region" description="Helical" evidence="9">
    <location>
        <begin position="211"/>
        <end position="230"/>
    </location>
</feature>
<dbReference type="CDD" id="cd17323">
    <property type="entry name" value="MFS_Tpo1_MDR_like"/>
    <property type="match status" value="1"/>
</dbReference>
<feature type="transmembrane region" description="Helical" evidence="9">
    <location>
        <begin position="370"/>
        <end position="394"/>
    </location>
</feature>
<dbReference type="SUPFAM" id="SSF103473">
    <property type="entry name" value="MFS general substrate transporter"/>
    <property type="match status" value="1"/>
</dbReference>
<keyword evidence="6 9" id="KW-1133">Transmembrane helix</keyword>
<evidence type="ECO:0000256" key="5">
    <source>
        <dbReference type="ARBA" id="ARBA00022692"/>
    </source>
</evidence>
<feature type="transmembrane region" description="Helical" evidence="9">
    <location>
        <begin position="144"/>
        <end position="164"/>
    </location>
</feature>
<proteinExistence type="inferred from homology"/>
<evidence type="ECO:0000256" key="2">
    <source>
        <dbReference type="ARBA" id="ARBA00004236"/>
    </source>
</evidence>
<feature type="domain" description="Major facilitator superfamily (MFS) profile" evidence="10">
    <location>
        <begin position="146"/>
        <end position="602"/>
    </location>
</feature>
<keyword evidence="5 9" id="KW-0812">Transmembrane</keyword>
<protein>
    <submittedName>
        <fullName evidence="11">Drug/proton antiporter YHK8</fullName>
    </submittedName>
</protein>
<dbReference type="InterPro" id="IPR011701">
    <property type="entry name" value="MFS"/>
</dbReference>
<dbReference type="InterPro" id="IPR020846">
    <property type="entry name" value="MFS_dom"/>
</dbReference>
<evidence type="ECO:0000256" key="1">
    <source>
        <dbReference type="ARBA" id="ARBA00004141"/>
    </source>
</evidence>
<comment type="similarity">
    <text evidence="3">Belongs to the major facilitator superfamily.</text>
</comment>
<dbReference type="InterPro" id="IPR036259">
    <property type="entry name" value="MFS_trans_sf"/>
</dbReference>
<evidence type="ECO:0000256" key="6">
    <source>
        <dbReference type="ARBA" id="ARBA00022989"/>
    </source>
</evidence>
<dbReference type="PANTHER" id="PTHR23502">
    <property type="entry name" value="MAJOR FACILITATOR SUPERFAMILY"/>
    <property type="match status" value="1"/>
</dbReference>
<evidence type="ECO:0000256" key="8">
    <source>
        <dbReference type="SAM" id="MobiDB-lite"/>
    </source>
</evidence>
<feature type="transmembrane region" description="Helical" evidence="9">
    <location>
        <begin position="176"/>
        <end position="199"/>
    </location>
</feature>
<feature type="transmembrane region" description="Helical" evidence="9">
    <location>
        <begin position="270"/>
        <end position="293"/>
    </location>
</feature>
<evidence type="ECO:0000313" key="11">
    <source>
        <dbReference type="EMBL" id="KUI69188.1"/>
    </source>
</evidence>
<dbReference type="AlphaFoldDB" id="A0A194VZ96"/>
<evidence type="ECO:0000259" key="10">
    <source>
        <dbReference type="PROSITE" id="PS50850"/>
    </source>
</evidence>
<keyword evidence="4" id="KW-1003">Cell membrane</keyword>
<evidence type="ECO:0000256" key="4">
    <source>
        <dbReference type="ARBA" id="ARBA00022475"/>
    </source>
</evidence>
<dbReference type="Proteomes" id="UP000078559">
    <property type="component" value="Chromosome 5"/>
</dbReference>
<evidence type="ECO:0000256" key="3">
    <source>
        <dbReference type="ARBA" id="ARBA00008335"/>
    </source>
</evidence>
<dbReference type="FunFam" id="1.20.1250.20:FF:000082">
    <property type="entry name" value="MFS multidrug transporter, putative"/>
    <property type="match status" value="1"/>
</dbReference>
<dbReference type="GO" id="GO:0005886">
    <property type="term" value="C:plasma membrane"/>
    <property type="evidence" value="ECO:0007669"/>
    <property type="project" value="UniProtKB-SubCell"/>
</dbReference>
<feature type="transmembrane region" description="Helical" evidence="9">
    <location>
        <begin position="460"/>
        <end position="479"/>
    </location>
</feature>
<keyword evidence="12" id="KW-1185">Reference proteome</keyword>
<feature type="transmembrane region" description="Helical" evidence="9">
    <location>
        <begin position="299"/>
        <end position="319"/>
    </location>
</feature>
<keyword evidence="7 9" id="KW-0472">Membrane</keyword>
<feature type="compositionally biased region" description="Low complexity" evidence="8">
    <location>
        <begin position="59"/>
        <end position="78"/>
    </location>
</feature>
<feature type="compositionally biased region" description="Basic and acidic residues" evidence="8">
    <location>
        <begin position="47"/>
        <end position="58"/>
    </location>
</feature>
<accession>A0A194VZ96</accession>
<feature type="transmembrane region" description="Helical" evidence="9">
    <location>
        <begin position="414"/>
        <end position="434"/>
    </location>
</feature>
<evidence type="ECO:0000313" key="12">
    <source>
        <dbReference type="Proteomes" id="UP000078559"/>
    </source>
</evidence>
<feature type="region of interest" description="Disordered" evidence="8">
    <location>
        <begin position="1"/>
        <end position="126"/>
    </location>
</feature>
<dbReference type="PANTHER" id="PTHR23502:SF7">
    <property type="entry name" value="DRUG_PROTON ANTIPORTER YHK8-RELATED"/>
    <property type="match status" value="1"/>
</dbReference>
<name>A0A194VZ96_CYTMA</name>
<organism evidence="11 12">
    <name type="scientific">Cytospora mali</name>
    <name type="common">Apple Valsa canker fungus</name>
    <name type="synonym">Valsa mali</name>
    <dbReference type="NCBI Taxonomy" id="578113"/>
    <lineage>
        <taxon>Eukaryota</taxon>
        <taxon>Fungi</taxon>
        <taxon>Dikarya</taxon>
        <taxon>Ascomycota</taxon>
        <taxon>Pezizomycotina</taxon>
        <taxon>Sordariomycetes</taxon>
        <taxon>Sordariomycetidae</taxon>
        <taxon>Diaporthales</taxon>
        <taxon>Cytosporaceae</taxon>
        <taxon>Cytospora</taxon>
    </lineage>
</organism>
<sequence length="602" mass="66040">MNEKDIEDAASGSLGRRNTSSTTNETTGESTNGSKEGADGAGTMEFAKVEETRYESIRPHTSASATRTTSRPISRTQSGRSMRSISHVRSHNGYGCDDLDESSDQTANDVEAQPREKDPFEVGFDGGGDDDPWYPRNMSILRKWMIVALTSFGSFCVTCASSIYTSTYTQMDAEFHTSHIVATLGLSMFVLGIALGPMWSPLSEFYGRRPIYLAAFAAFAIWIIPCAVAQNIQTVIISRFFQGLAGSAFLSVSGGTVGDLFRPEQMQHPMTLFTAAPFLGPSFGPLIGGFINYNVSWRWTHYVLIIWAFCMWIALVILVPETYHPVVLRNKAKKMRKDTGDDRWKAPIEKSTKSLARTVGRSLMRPFQILIFEPMALILNLYSAILLGILYLFFGAFPLVFEGVFGFNLWQTGLTFMGMFVGMLTAGSMGGIWVKIRAKLIMKNEAVTGIEGKSEPEFRLPSAIVGSWLVTIGLFWFGWTTFSTLHWILPIIGSAIFGAGRAPKPRHTVFDVAKVRISLSCLGSSYGRIVDAYPLYAASALAANAFVRCAFAAVGDFALGFPYGGHAAVPLYLLQSNIEKPGSDLDGYHSLSCDNQSPTVTR</sequence>
<evidence type="ECO:0000256" key="7">
    <source>
        <dbReference type="ARBA" id="ARBA00023136"/>
    </source>
</evidence>
<feature type="compositionally biased region" description="Low complexity" evidence="8">
    <location>
        <begin position="18"/>
        <end position="34"/>
    </location>
</feature>
<gene>
    <name evidence="11" type="ORF">VM1G_05084</name>
</gene>
<dbReference type="GO" id="GO:0022857">
    <property type="term" value="F:transmembrane transporter activity"/>
    <property type="evidence" value="ECO:0007669"/>
    <property type="project" value="InterPro"/>
</dbReference>
<comment type="subcellular location">
    <subcellularLocation>
        <location evidence="2">Cell membrane</location>
    </subcellularLocation>
    <subcellularLocation>
        <location evidence="1">Membrane</location>
        <topology evidence="1">Multi-pass membrane protein</topology>
    </subcellularLocation>
</comment>
<dbReference type="EMBL" id="CM003102">
    <property type="protein sequence ID" value="KUI69188.1"/>
    <property type="molecule type" value="Genomic_DNA"/>
</dbReference>
<dbReference type="OrthoDB" id="3561359at2759"/>